<evidence type="ECO:0000256" key="1">
    <source>
        <dbReference type="SAM" id="MobiDB-lite"/>
    </source>
</evidence>
<dbReference type="AlphaFoldDB" id="A0A182M004"/>
<dbReference type="Proteomes" id="UP000075883">
    <property type="component" value="Unassembled WGS sequence"/>
</dbReference>
<keyword evidence="4" id="KW-1185">Reference proteome</keyword>
<proteinExistence type="predicted"/>
<evidence type="ECO:0000313" key="4">
    <source>
        <dbReference type="Proteomes" id="UP000075883"/>
    </source>
</evidence>
<feature type="region of interest" description="Disordered" evidence="1">
    <location>
        <begin position="1"/>
        <end position="52"/>
    </location>
</feature>
<keyword evidence="2" id="KW-1133">Transmembrane helix</keyword>
<organism evidence="3 4">
    <name type="scientific">Anopheles culicifacies</name>
    <dbReference type="NCBI Taxonomy" id="139723"/>
    <lineage>
        <taxon>Eukaryota</taxon>
        <taxon>Metazoa</taxon>
        <taxon>Ecdysozoa</taxon>
        <taxon>Arthropoda</taxon>
        <taxon>Hexapoda</taxon>
        <taxon>Insecta</taxon>
        <taxon>Pterygota</taxon>
        <taxon>Neoptera</taxon>
        <taxon>Endopterygota</taxon>
        <taxon>Diptera</taxon>
        <taxon>Nematocera</taxon>
        <taxon>Culicoidea</taxon>
        <taxon>Culicidae</taxon>
        <taxon>Anophelinae</taxon>
        <taxon>Anopheles</taxon>
        <taxon>culicifacies species complex</taxon>
    </lineage>
</organism>
<keyword evidence="2" id="KW-0472">Membrane</keyword>
<evidence type="ECO:0000313" key="3">
    <source>
        <dbReference type="EnsemblMetazoa" id="ACUA006087-PA"/>
    </source>
</evidence>
<accession>A0A182M004</accession>
<dbReference type="EMBL" id="AXCM01013398">
    <property type="status" value="NOT_ANNOTATED_CDS"/>
    <property type="molecule type" value="Genomic_DNA"/>
</dbReference>
<dbReference type="EnsemblMetazoa" id="ACUA006087-RA">
    <property type="protein sequence ID" value="ACUA006087-PA"/>
    <property type="gene ID" value="ACUA006087"/>
</dbReference>
<reference evidence="4" key="1">
    <citation type="submission" date="2013-09" db="EMBL/GenBank/DDBJ databases">
        <title>The Genome Sequence of Anopheles culicifacies species A.</title>
        <authorList>
            <consortium name="The Broad Institute Genomics Platform"/>
            <person name="Neafsey D.E."/>
            <person name="Besansky N."/>
            <person name="Howell P."/>
            <person name="Walton C."/>
            <person name="Young S.K."/>
            <person name="Zeng Q."/>
            <person name="Gargeya S."/>
            <person name="Fitzgerald M."/>
            <person name="Haas B."/>
            <person name="Abouelleil A."/>
            <person name="Allen A.W."/>
            <person name="Alvarado L."/>
            <person name="Arachchi H.M."/>
            <person name="Berlin A.M."/>
            <person name="Chapman S.B."/>
            <person name="Gainer-Dewar J."/>
            <person name="Goldberg J."/>
            <person name="Griggs A."/>
            <person name="Gujja S."/>
            <person name="Hansen M."/>
            <person name="Howarth C."/>
            <person name="Imamovic A."/>
            <person name="Ireland A."/>
            <person name="Larimer J."/>
            <person name="McCowan C."/>
            <person name="Murphy C."/>
            <person name="Pearson M."/>
            <person name="Poon T.W."/>
            <person name="Priest M."/>
            <person name="Roberts A."/>
            <person name="Saif S."/>
            <person name="Shea T."/>
            <person name="Sisk P."/>
            <person name="Sykes S."/>
            <person name="Wortman J."/>
            <person name="Nusbaum C."/>
            <person name="Birren B."/>
        </authorList>
    </citation>
    <scope>NUCLEOTIDE SEQUENCE [LARGE SCALE GENOMIC DNA]</scope>
    <source>
        <strain evidence="4">A-37</strain>
    </source>
</reference>
<evidence type="ECO:0000256" key="2">
    <source>
        <dbReference type="SAM" id="Phobius"/>
    </source>
</evidence>
<reference evidence="3" key="2">
    <citation type="submission" date="2020-05" db="UniProtKB">
        <authorList>
            <consortium name="EnsemblMetazoa"/>
        </authorList>
    </citation>
    <scope>IDENTIFICATION</scope>
    <source>
        <strain evidence="3">A-37</strain>
    </source>
</reference>
<feature type="compositionally biased region" description="Low complexity" evidence="1">
    <location>
        <begin position="40"/>
        <end position="52"/>
    </location>
</feature>
<dbReference type="VEuPathDB" id="VectorBase:ACUA006087"/>
<name>A0A182M004_9DIPT</name>
<feature type="transmembrane region" description="Helical" evidence="2">
    <location>
        <begin position="58"/>
        <end position="78"/>
    </location>
</feature>
<protein>
    <submittedName>
        <fullName evidence="3">Uncharacterized protein</fullName>
    </submittedName>
</protein>
<keyword evidence="2" id="KW-0812">Transmembrane</keyword>
<sequence length="140" mass="14925">MTFSRQFAERVTGGGQSAEDAGGGVRAAGTTRCSKGHPITSRTMSSGSRRRNTTVTSVVRALGLCGLLAMASVVGASYSDTDDLINELDRPSPACKKFTQGQSHTKYCWADKRHGSSCSHHRTQGAHVYINQAATLWYAG</sequence>
<feature type="compositionally biased region" description="Gly residues" evidence="1">
    <location>
        <begin position="12"/>
        <end position="26"/>
    </location>
</feature>